<dbReference type="Gene3D" id="1.10.238.10">
    <property type="entry name" value="EF-hand"/>
    <property type="match status" value="1"/>
</dbReference>
<dbReference type="Gene3D" id="1.20.58.60">
    <property type="match status" value="1"/>
</dbReference>
<dbReference type="SUPFAM" id="SSF47473">
    <property type="entry name" value="EF-hand"/>
    <property type="match status" value="1"/>
</dbReference>
<dbReference type="Pfam" id="PF00435">
    <property type="entry name" value="Spectrin"/>
    <property type="match status" value="1"/>
</dbReference>
<protein>
    <recommendedName>
        <fullName evidence="4">Alpha-actinin-2</fullName>
    </recommendedName>
</protein>
<proteinExistence type="predicted"/>
<organism evidence="2 3">
    <name type="scientific">Acipenser ruthenus</name>
    <name type="common">Sterlet sturgeon</name>
    <dbReference type="NCBI Taxonomy" id="7906"/>
    <lineage>
        <taxon>Eukaryota</taxon>
        <taxon>Metazoa</taxon>
        <taxon>Chordata</taxon>
        <taxon>Craniata</taxon>
        <taxon>Vertebrata</taxon>
        <taxon>Euteleostomi</taxon>
        <taxon>Actinopterygii</taxon>
        <taxon>Chondrostei</taxon>
        <taxon>Acipenseriformes</taxon>
        <taxon>Acipenseridae</taxon>
        <taxon>Acipenser</taxon>
    </lineage>
</organism>
<dbReference type="Proteomes" id="UP000289886">
    <property type="component" value="Unassembled WGS sequence"/>
</dbReference>
<evidence type="ECO:0000313" key="3">
    <source>
        <dbReference type="Proteomes" id="UP000289886"/>
    </source>
</evidence>
<dbReference type="PANTHER" id="PTHR11915">
    <property type="entry name" value="SPECTRIN/FILAMIN RELATED CYTOSKELETAL PROTEIN"/>
    <property type="match status" value="1"/>
</dbReference>
<keyword evidence="3" id="KW-1185">Reference proteome</keyword>
<gene>
    <name evidence="2" type="ORF">EOD39_7371</name>
</gene>
<dbReference type="SUPFAM" id="SSF46966">
    <property type="entry name" value="Spectrin repeat"/>
    <property type="match status" value="1"/>
</dbReference>
<dbReference type="InterPro" id="IPR002017">
    <property type="entry name" value="Spectrin_repeat"/>
</dbReference>
<dbReference type="EMBL" id="SCEB01215159">
    <property type="protein sequence ID" value="RXM31019.1"/>
    <property type="molecule type" value="Genomic_DNA"/>
</dbReference>
<comment type="caution">
    <text evidence="2">The sequence shown here is derived from an EMBL/GenBank/DDBJ whole genome shotgun (WGS) entry which is preliminary data.</text>
</comment>
<dbReference type="InterPro" id="IPR011992">
    <property type="entry name" value="EF-hand-dom_pair"/>
</dbReference>
<keyword evidence="1" id="KW-0009">Actin-binding</keyword>
<sequence>MSNCDQWDKLGTLTQKRREALERTEKLLETIEQLYLEFAKRAAPFNNWMEGAMEDLQDMFIVHSVEETQSLIAAHEQFKAILPEADSERQAILGIHSEKTKTSMETDDFRACLISMGYDPGEVEFARIMTLVDPNGTCVVSFQSFIDFMIRETADTTCCRFS</sequence>
<dbReference type="FunFam" id="1.20.58.60:FF:000005">
    <property type="entry name" value="Actinin alpha 1"/>
    <property type="match status" value="1"/>
</dbReference>
<evidence type="ECO:0000256" key="1">
    <source>
        <dbReference type="ARBA" id="ARBA00023203"/>
    </source>
</evidence>
<name>A0A444U7H3_ACIRT</name>
<accession>A0A444U7H3</accession>
<dbReference type="GO" id="GO:0003779">
    <property type="term" value="F:actin binding"/>
    <property type="evidence" value="ECO:0007669"/>
    <property type="project" value="UniProtKB-KW"/>
</dbReference>
<evidence type="ECO:0008006" key="4">
    <source>
        <dbReference type="Google" id="ProtNLM"/>
    </source>
</evidence>
<evidence type="ECO:0000313" key="2">
    <source>
        <dbReference type="EMBL" id="RXM31019.1"/>
    </source>
</evidence>
<reference evidence="2 3" key="1">
    <citation type="submission" date="2019-01" db="EMBL/GenBank/DDBJ databases">
        <title>Draft Genome and Complete Hox-Cluster Characterization of the Sterlet Sturgeon (Acipenser ruthenus).</title>
        <authorList>
            <person name="Wei Q."/>
        </authorList>
    </citation>
    <scope>NUCLEOTIDE SEQUENCE [LARGE SCALE GENOMIC DNA]</scope>
    <source>
        <strain evidence="2">WHYD16114868_AA</strain>
        <tissue evidence="2">Blood</tissue>
    </source>
</reference>
<dbReference type="AlphaFoldDB" id="A0A444U7H3"/>